<protein>
    <submittedName>
        <fullName evidence="1">DivIVA domain-containing protein</fullName>
    </submittedName>
</protein>
<proteinExistence type="predicted"/>
<organism evidence="1 2">
    <name type="scientific">Nocardioides malaquae</name>
    <dbReference type="NCBI Taxonomy" id="2773426"/>
    <lineage>
        <taxon>Bacteria</taxon>
        <taxon>Bacillati</taxon>
        <taxon>Actinomycetota</taxon>
        <taxon>Actinomycetes</taxon>
        <taxon>Propionibacteriales</taxon>
        <taxon>Nocardioidaceae</taxon>
        <taxon>Nocardioides</taxon>
    </lineage>
</organism>
<keyword evidence="2" id="KW-1185">Reference proteome</keyword>
<name>A0ABR9RQI5_9ACTN</name>
<evidence type="ECO:0000313" key="1">
    <source>
        <dbReference type="EMBL" id="MBE7323828.1"/>
    </source>
</evidence>
<dbReference type="Gene3D" id="6.10.250.660">
    <property type="match status" value="1"/>
</dbReference>
<accession>A0ABR9RQI5</accession>
<dbReference type="NCBIfam" id="TIGR03544">
    <property type="entry name" value="DivI1A_domain"/>
    <property type="match status" value="1"/>
</dbReference>
<gene>
    <name evidence="1" type="ORF">IEQ44_04090</name>
</gene>
<comment type="caution">
    <text evidence="1">The sequence shown here is derived from an EMBL/GenBank/DDBJ whole genome shotgun (WGS) entry which is preliminary data.</text>
</comment>
<dbReference type="RefSeq" id="WP_193637157.1">
    <property type="nucleotide sequence ID" value="NZ_JADCSA010000003.1"/>
</dbReference>
<reference evidence="1 2" key="1">
    <citation type="submission" date="2020-10" db="EMBL/GenBank/DDBJ databases">
        <title>Nocardioides sp. isolated from sludge.</title>
        <authorList>
            <person name="Zhang X."/>
        </authorList>
    </citation>
    <scope>NUCLEOTIDE SEQUENCE [LARGE SCALE GENOMIC DNA]</scope>
    <source>
        <strain evidence="1 2">Y6</strain>
    </source>
</reference>
<sequence length="89" mass="9682">MMWVFAILVGLVLGVVATVAAGKVGHLPPAETSSLPARDVPLDAEALRATRFSLALRGYRMDEVDALLDRVAAEWDSRPHRNGREVENS</sequence>
<dbReference type="Proteomes" id="UP000756387">
    <property type="component" value="Unassembled WGS sequence"/>
</dbReference>
<dbReference type="EMBL" id="JADCSA010000003">
    <property type="protein sequence ID" value="MBE7323828.1"/>
    <property type="molecule type" value="Genomic_DNA"/>
</dbReference>
<evidence type="ECO:0000313" key="2">
    <source>
        <dbReference type="Proteomes" id="UP000756387"/>
    </source>
</evidence>
<dbReference type="InterPro" id="IPR019933">
    <property type="entry name" value="DivIVA_domain"/>
</dbReference>